<keyword evidence="1" id="KW-0175">Coiled coil</keyword>
<dbReference type="RefSeq" id="XP_018015286.1">
    <property type="nucleotide sequence ID" value="XM_018159797.2"/>
</dbReference>
<dbReference type="PROSITE" id="PS50304">
    <property type="entry name" value="TUDOR"/>
    <property type="match status" value="4"/>
</dbReference>
<feature type="compositionally biased region" description="Polar residues" evidence="2">
    <location>
        <begin position="1272"/>
        <end position="1282"/>
    </location>
</feature>
<feature type="domain" description="Tudor" evidence="3">
    <location>
        <begin position="1779"/>
        <end position="1857"/>
    </location>
</feature>
<evidence type="ECO:0000313" key="5">
    <source>
        <dbReference type="RefSeq" id="XP_018015286.1"/>
    </source>
</evidence>
<dbReference type="GO" id="GO:0005737">
    <property type="term" value="C:cytoplasm"/>
    <property type="evidence" value="ECO:0007669"/>
    <property type="project" value="UniProtKB-ARBA"/>
</dbReference>
<feature type="domain" description="Tudor" evidence="3">
    <location>
        <begin position="1465"/>
        <end position="1524"/>
    </location>
</feature>
<feature type="domain" description="Tudor" evidence="3">
    <location>
        <begin position="762"/>
        <end position="826"/>
    </location>
</feature>
<feature type="compositionally biased region" description="Basic and acidic residues" evidence="2">
    <location>
        <begin position="1283"/>
        <end position="1293"/>
    </location>
</feature>
<feature type="coiled-coil region" evidence="1">
    <location>
        <begin position="37"/>
        <end position="90"/>
    </location>
</feature>
<gene>
    <name evidence="5" type="primary">LOC108672170</name>
</gene>
<dbReference type="Gene3D" id="2.40.50.90">
    <property type="match status" value="4"/>
</dbReference>
<accession>A0A8B7NQA7</accession>
<proteinExistence type="predicted"/>
<evidence type="ECO:0000313" key="4">
    <source>
        <dbReference type="Proteomes" id="UP000694843"/>
    </source>
</evidence>
<dbReference type="SUPFAM" id="SSF63748">
    <property type="entry name" value="Tudor/PWWP/MBT"/>
    <property type="match status" value="5"/>
</dbReference>
<dbReference type="InterPro" id="IPR002999">
    <property type="entry name" value="Tudor"/>
</dbReference>
<dbReference type="Proteomes" id="UP000694843">
    <property type="component" value="Unplaced"/>
</dbReference>
<evidence type="ECO:0000256" key="2">
    <source>
        <dbReference type="SAM" id="MobiDB-lite"/>
    </source>
</evidence>
<dbReference type="OMA" id="CTIVEIM"/>
<dbReference type="Pfam" id="PF00567">
    <property type="entry name" value="TUDOR"/>
    <property type="match status" value="5"/>
</dbReference>
<feature type="domain" description="Tudor" evidence="3">
    <location>
        <begin position="493"/>
        <end position="560"/>
    </location>
</feature>
<feature type="compositionally biased region" description="Basic and acidic residues" evidence="2">
    <location>
        <begin position="587"/>
        <end position="610"/>
    </location>
</feature>
<dbReference type="GeneID" id="108672170"/>
<feature type="region of interest" description="Disordered" evidence="2">
    <location>
        <begin position="285"/>
        <end position="317"/>
    </location>
</feature>
<keyword evidence="4" id="KW-1185">Reference proteome</keyword>
<sequence>MVDVISSLQDCIDKLQRVEIECVVAHEKVCKVSGLAAQKVEEAVQELLELVQRHKSLCTDTVTRPYQLPIAELARSKKCLKNELEQCSQTLQKFRCGDCSEDQALLQVHSGLQAVQQALSVTKSVADVCNCDNQAVIKLSKNAMELINACLEVPHSPQACNGKIEEVSDASVLADLPNKVCELKTDDVASNSADFGDETPREIECDLDRAQLSVLSNKNVGKEGHGLHSFKHISSGYFSNVKSCTEIGSKVPKTTVSLADVRKTFPIDKTPEFRSTMLTSQEPFVKTRKNVDSSREMPNHLRGGVRPKTSSSLIRNSHLSSSPKLNYVVSQSGNRNQTLNIEGNVDGLRKNPTHSKDYSYTREQIWTIRAQAEQNSRRYSVGTMGAKAPWDEAATFTNSQANITGHHRSMSDAMQVDVEPIFDEMSKLLAAYDSHRPSSGAPMRPKPFHIESSAIVTVASNPSLFFYRNSQRFQDASKFLNYIVAPSAARVLAPVVGKVYLGRSRQDNAWYRVLVTARQEARDENNRKMSVVSVYFFDIGTTEDVSYDRLRICPSELEHQPTLAIPCCLAGVLPPQSSEAADALETAGDHDPPNAEEKITLNEDSTEHSKDSWNEESVKVFRQLVLNANLQIFFMGVEDWKYDQKKFQVELRRVKNISGVTSNESLSVREVLLTLGLARPDAASKHLKDESSGNKTPLRQFFKPEMTMGQEEFVVLTSCDSPHHFHVVLDGPDNSDQLDKLHHSLQKFYSSLPSLTDWIIFLPKIGEACVARSSVNGLWYRALIEGICSVVEPGELFVKVFFVDSGRRESLRYNQLCKIRDSFMKFPAQAITCHLANVMPLEAVPENEDSANPSFWNKEAKEIVDAFIDTLTDRQSYTATFHGVDNHGAYLVNLIVHAQPQSSLDLANHLVRLGHARHHFSWEPSTNEVAGLDGQLVSRLNTFISDTQRTGSIAGRMALAPFNDGRVVSEVICEPPIIGTRSAIGVVYLSVISPSAIFLRLRSRTHLFNKLQSELDSALDEAAGVEGTPLAGKLYLAVFDRKPYLARAKILELQQDCNVKVLLVDCGELVSVQASSLRELQAPLAAIKPMAFLASLHDIVAPGDQQKWPCTTTDALKDILSSVSSLFVLKQGSSSRCTELYRLKVIPVSLWYSASVISGDPGPPNAAAVTHRISVSQQLLQAGLALRLRTHENVKSADGSYVASVIDCNEMETKNPFSPLECGAVGVGSADPNDCVLPESKQVDDQMKNGAGGSFEEEFDSFLRDQRFENKGSVNNTQANDINSEKRGNEEAKSSSSQLDLVPKANNLSDMFSHSHQNSFRHDLQIKKGKSSSYPHRTSVSLRYDHEISEESSRNAENRADVSLYSESNEPLDTTPTAVHDVQEYFRDGKSSDRNEGALSSKFQWLPNPDRLSGSFSAIPTYVDVFGRIHLHPVKSEHCLELLRDTLLTHFRHSFPEMASVSQSNLKCGDDLVARYESDYSWNRCTIVEIMNDVEVEVLFVDYGNKEVVNVKNLRRTQLFANLPIQRHVCTLADVEPDNPLGKWEKTVLDSLHVYVVEKTCRVTVVSDYDTRTDFAQIDLVVEHTNSSVSNWLVQGIKKCRWSIQSSVGASSGRKKKRNKGRNTGVVAAQSRPCNSALIQMQMRDASYSAMGLSGRSDEFSDKAPPAVELPPLPLPSCGIIFPVHVSAFVKPDSVYIIMNFPDLAKPPNDPDYVEAVCAILSNGPPPHACPYEKVEDGKSDFCLVCVQFEQAIQQKYFLLYQLASNLQLNAVRLPAVTRPAAGHICLAYISHSEKWQRCQILAAVDIEELQPDQLRENEISPTEESPLFRVFLLDFGSDVIVPLAQMRVLPRELADIPAQAICVRLHGISNGAGPDEPWDYETSKKMIETIFPACLPPIYAIIVSKPADSPIEVELYQSSSQHFDPRNLSLVYQPLIDAGLLAYHPGRAEQLGTPNSNH</sequence>
<dbReference type="SMART" id="SM00333">
    <property type="entry name" value="TUDOR"/>
    <property type="match status" value="5"/>
</dbReference>
<dbReference type="InterPro" id="IPR035437">
    <property type="entry name" value="SNase_OB-fold_sf"/>
</dbReference>
<evidence type="ECO:0000256" key="1">
    <source>
        <dbReference type="SAM" id="Coils"/>
    </source>
</evidence>
<feature type="region of interest" description="Disordered" evidence="2">
    <location>
        <begin position="1269"/>
        <end position="1298"/>
    </location>
</feature>
<reference evidence="5" key="1">
    <citation type="submission" date="2025-08" db="UniProtKB">
        <authorList>
            <consortium name="RefSeq"/>
        </authorList>
    </citation>
    <scope>IDENTIFICATION</scope>
    <source>
        <tissue evidence="5">Whole organism</tissue>
    </source>
</reference>
<dbReference type="KEGG" id="hazt:108672170"/>
<dbReference type="Gene3D" id="2.30.30.140">
    <property type="match status" value="4"/>
</dbReference>
<organism evidence="4 5">
    <name type="scientific">Hyalella azteca</name>
    <name type="common">Amphipod</name>
    <dbReference type="NCBI Taxonomy" id="294128"/>
    <lineage>
        <taxon>Eukaryota</taxon>
        <taxon>Metazoa</taxon>
        <taxon>Ecdysozoa</taxon>
        <taxon>Arthropoda</taxon>
        <taxon>Crustacea</taxon>
        <taxon>Multicrustacea</taxon>
        <taxon>Malacostraca</taxon>
        <taxon>Eumalacostraca</taxon>
        <taxon>Peracarida</taxon>
        <taxon>Amphipoda</taxon>
        <taxon>Senticaudata</taxon>
        <taxon>Talitrida</taxon>
        <taxon>Talitroidea</taxon>
        <taxon>Hyalellidae</taxon>
        <taxon>Hyalella</taxon>
    </lineage>
</organism>
<feature type="region of interest" description="Disordered" evidence="2">
    <location>
        <begin position="580"/>
        <end position="610"/>
    </location>
</feature>
<name>A0A8B7NQA7_HYAAZ</name>
<dbReference type="PANTHER" id="PTHR16442">
    <property type="entry name" value="RING FINGER PROTEIN 17"/>
    <property type="match status" value="1"/>
</dbReference>
<protein>
    <submittedName>
        <fullName evidence="5">Uncharacterized protein LOC108672170</fullName>
    </submittedName>
</protein>
<dbReference type="OrthoDB" id="6379561at2759"/>
<dbReference type="PANTHER" id="PTHR16442:SF1">
    <property type="entry name" value="RING FINGER PROTEIN 17"/>
    <property type="match status" value="1"/>
</dbReference>
<dbReference type="CDD" id="cd20379">
    <property type="entry name" value="Tudor_dTUD-like"/>
    <property type="match status" value="2"/>
</dbReference>
<evidence type="ECO:0000259" key="3">
    <source>
        <dbReference type="PROSITE" id="PS50304"/>
    </source>
</evidence>
<feature type="compositionally biased region" description="Basic and acidic residues" evidence="2">
    <location>
        <begin position="289"/>
        <end position="299"/>
    </location>
</feature>